<dbReference type="EMBL" id="WTUZ01000010">
    <property type="protein sequence ID" value="MZQ81408.1"/>
    <property type="molecule type" value="Genomic_DNA"/>
</dbReference>
<dbReference type="Gene3D" id="1.10.10.60">
    <property type="entry name" value="Homeodomain-like"/>
    <property type="match status" value="2"/>
</dbReference>
<dbReference type="Proteomes" id="UP000481087">
    <property type="component" value="Unassembled WGS sequence"/>
</dbReference>
<dbReference type="GO" id="GO:0003700">
    <property type="term" value="F:DNA-binding transcription factor activity"/>
    <property type="evidence" value="ECO:0007669"/>
    <property type="project" value="InterPro"/>
</dbReference>
<sequence>MKFNRIRFNKRSVIVTWLTSYISVLLVPIIISGILYAASWHVVESEVNRANTNALKQMELAIDNSLGGIERLSLEISLNKQVNAFINTSQPLTDNDYYDLVTISNDLRVYQTANEFIEQIYLYYKNSDTVISTRNRTDSRQLFQMLDGQTLKGYEAWKTYLDQRYIQAYTPVTITEDDNAYKAVLFAKSVTLANRDQPGAVLLFVMKDSKLLANLPPSEATSVAVLDKENRLVASSGLEQTPDFLTYDKFTGENGLFYGDVAKEKVAVSYTTSARTGWKYMSMIPAERFDDKMKYMKSLVYASIILSLLLGGLVTFLFLRKNYNPIHLLIRSFSMKAGISFAEGTNEYGFLQDALNNTFAEKEQVDRRLHQHRDAIRSHFLQGVLKGNLEQDIPVHESLSAHDIRLDSPHFAVLLFHIDHFGKFQEDVAIDPQKVKLMQFILMNVVEEVIGLQNRGFTTEIDDVQACIFNFGVQEPDMDELQRVAESVKLFLLDHFHVHLTVSISAIHEDLFSIAEAYQEALSAMAYRLVKGSGAIIRYDELPSSEAVRQAGNYYYPLHVEQQLINFVKIGDYEKSSSIIEHIIETNGSNSVLSVPLGKCLMFDLASTMLKTMNEIGSQGNKKSFMEQFNPVERLSECETMKEMKREILSILEQVCQSIQADRKQEYSPLGELVSAYVKANYAEENLNISMIGEKFGITPSYLSKQFKAQTGDALLDFISRTRLEEAKKLLTEQPLSIMEIARKVGYNDINTFNRTFKKFEGITPGKYKELKPL</sequence>
<keyword evidence="2" id="KW-0238">DNA-binding</keyword>
<dbReference type="PANTHER" id="PTHR43280:SF2">
    <property type="entry name" value="HTH-TYPE TRANSCRIPTIONAL REGULATOR EXSA"/>
    <property type="match status" value="1"/>
</dbReference>
<dbReference type="Pfam" id="PF12833">
    <property type="entry name" value="HTH_18"/>
    <property type="match status" value="1"/>
</dbReference>
<evidence type="ECO:0000256" key="4">
    <source>
        <dbReference type="SAM" id="Phobius"/>
    </source>
</evidence>
<dbReference type="PRINTS" id="PR00032">
    <property type="entry name" value="HTHARAC"/>
</dbReference>
<dbReference type="GO" id="GO:0043565">
    <property type="term" value="F:sequence-specific DNA binding"/>
    <property type="evidence" value="ECO:0007669"/>
    <property type="project" value="InterPro"/>
</dbReference>
<dbReference type="SUPFAM" id="SSF46689">
    <property type="entry name" value="Homeodomain-like"/>
    <property type="match status" value="1"/>
</dbReference>
<accession>A0A6L8UTE4</accession>
<feature type="transmembrane region" description="Helical" evidence="4">
    <location>
        <begin position="299"/>
        <end position="319"/>
    </location>
</feature>
<evidence type="ECO:0000313" key="6">
    <source>
        <dbReference type="EMBL" id="MZQ81408.1"/>
    </source>
</evidence>
<keyword evidence="3" id="KW-0804">Transcription</keyword>
<keyword evidence="7" id="KW-1185">Reference proteome</keyword>
<dbReference type="PROSITE" id="PS00041">
    <property type="entry name" value="HTH_ARAC_FAMILY_1"/>
    <property type="match status" value="1"/>
</dbReference>
<feature type="domain" description="HTH araC/xylS-type" evidence="5">
    <location>
        <begin position="672"/>
        <end position="771"/>
    </location>
</feature>
<dbReference type="PROSITE" id="PS01124">
    <property type="entry name" value="HTH_ARAC_FAMILY_2"/>
    <property type="match status" value="1"/>
</dbReference>
<gene>
    <name evidence="6" type="ORF">GQF01_04610</name>
</gene>
<dbReference type="SMART" id="SM00342">
    <property type="entry name" value="HTH_ARAC"/>
    <property type="match status" value="1"/>
</dbReference>
<dbReference type="Pfam" id="PF17853">
    <property type="entry name" value="GGDEF_2"/>
    <property type="match status" value="1"/>
</dbReference>
<keyword evidence="4" id="KW-0812">Transmembrane</keyword>
<keyword evidence="1" id="KW-0805">Transcription regulation</keyword>
<dbReference type="RefSeq" id="WP_161405693.1">
    <property type="nucleotide sequence ID" value="NZ_WTUZ01000010.1"/>
</dbReference>
<protein>
    <submittedName>
        <fullName evidence="6">Helix-turn-helix domain-containing protein</fullName>
    </submittedName>
</protein>
<evidence type="ECO:0000259" key="5">
    <source>
        <dbReference type="PROSITE" id="PS01124"/>
    </source>
</evidence>
<dbReference type="PANTHER" id="PTHR43280">
    <property type="entry name" value="ARAC-FAMILY TRANSCRIPTIONAL REGULATOR"/>
    <property type="match status" value="1"/>
</dbReference>
<evidence type="ECO:0000256" key="1">
    <source>
        <dbReference type="ARBA" id="ARBA00023015"/>
    </source>
</evidence>
<keyword evidence="4" id="KW-0472">Membrane</keyword>
<name>A0A6L8UTE4_9BACL</name>
<dbReference type="InterPro" id="IPR018060">
    <property type="entry name" value="HTH_AraC"/>
</dbReference>
<dbReference type="InterPro" id="IPR020449">
    <property type="entry name" value="Tscrpt_reg_AraC-type_HTH"/>
</dbReference>
<keyword evidence="4" id="KW-1133">Transmembrane helix</keyword>
<proteinExistence type="predicted"/>
<comment type="caution">
    <text evidence="6">The sequence shown here is derived from an EMBL/GenBank/DDBJ whole genome shotgun (WGS) entry which is preliminary data.</text>
</comment>
<feature type="transmembrane region" description="Helical" evidence="4">
    <location>
        <begin position="12"/>
        <end position="38"/>
    </location>
</feature>
<evidence type="ECO:0000256" key="2">
    <source>
        <dbReference type="ARBA" id="ARBA00023125"/>
    </source>
</evidence>
<dbReference type="InterPro" id="IPR041522">
    <property type="entry name" value="CdaR_GGDEF"/>
</dbReference>
<organism evidence="6 7">
    <name type="scientific">Paenibacillus silvestris</name>
    <dbReference type="NCBI Taxonomy" id="2606219"/>
    <lineage>
        <taxon>Bacteria</taxon>
        <taxon>Bacillati</taxon>
        <taxon>Bacillota</taxon>
        <taxon>Bacilli</taxon>
        <taxon>Bacillales</taxon>
        <taxon>Paenibacillaceae</taxon>
        <taxon>Paenibacillus</taxon>
    </lineage>
</organism>
<reference evidence="6 7" key="1">
    <citation type="submission" date="2019-12" db="EMBL/GenBank/DDBJ databases">
        <title>Paenibacillus sp. nov. sp. isolated from soil.</title>
        <authorList>
            <person name="Kim J."/>
            <person name="Jeong S.E."/>
            <person name="Jung H.S."/>
            <person name="Jeon C.O."/>
        </authorList>
    </citation>
    <scope>NUCLEOTIDE SEQUENCE [LARGE SCALE GENOMIC DNA]</scope>
    <source>
        <strain evidence="6 7">5J-6</strain>
    </source>
</reference>
<dbReference type="InterPro" id="IPR018062">
    <property type="entry name" value="HTH_AraC-typ_CS"/>
</dbReference>
<dbReference type="AlphaFoldDB" id="A0A6L8UTE4"/>
<evidence type="ECO:0000313" key="7">
    <source>
        <dbReference type="Proteomes" id="UP000481087"/>
    </source>
</evidence>
<dbReference type="InterPro" id="IPR009057">
    <property type="entry name" value="Homeodomain-like_sf"/>
</dbReference>
<evidence type="ECO:0000256" key="3">
    <source>
        <dbReference type="ARBA" id="ARBA00023163"/>
    </source>
</evidence>